<dbReference type="AlphaFoldDB" id="A0A1M6JZ47"/>
<gene>
    <name evidence="12" type="ORF">SAMN02745975_02273</name>
</gene>
<dbReference type="GO" id="GO:0030170">
    <property type="term" value="F:pyridoxal phosphate binding"/>
    <property type="evidence" value="ECO:0007669"/>
    <property type="project" value="InterPro"/>
</dbReference>
<dbReference type="EMBL" id="FQZV01000028">
    <property type="protein sequence ID" value="SHJ51941.1"/>
    <property type="molecule type" value="Genomic_DNA"/>
</dbReference>
<comment type="similarity">
    <text evidence="2">In the C-terminal section; belongs to the class-I pyridoxal-phosphate-dependent aminotransferase family.</text>
</comment>
<dbReference type="InterPro" id="IPR036388">
    <property type="entry name" value="WH-like_DNA-bd_sf"/>
</dbReference>
<dbReference type="PANTHER" id="PTHR46577:SF1">
    <property type="entry name" value="HTH-TYPE TRANSCRIPTIONAL REGULATORY PROTEIN GABR"/>
    <property type="match status" value="1"/>
</dbReference>
<evidence type="ECO:0000259" key="11">
    <source>
        <dbReference type="PROSITE" id="PS50949"/>
    </source>
</evidence>
<protein>
    <submittedName>
        <fullName evidence="12">Transcriptional regulator, GntR family</fullName>
    </submittedName>
</protein>
<dbReference type="InterPro" id="IPR015422">
    <property type="entry name" value="PyrdxlP-dep_Trfase_small"/>
</dbReference>
<dbReference type="InterPro" id="IPR051446">
    <property type="entry name" value="HTH_trans_reg/aminotransferase"/>
</dbReference>
<dbReference type="Pfam" id="PF00392">
    <property type="entry name" value="GntR"/>
    <property type="match status" value="1"/>
</dbReference>
<dbReference type="Gene3D" id="1.10.10.10">
    <property type="entry name" value="Winged helix-like DNA-binding domain superfamily/Winged helix DNA-binding domain"/>
    <property type="match status" value="1"/>
</dbReference>
<dbReference type="InterPro" id="IPR004839">
    <property type="entry name" value="Aminotransferase_I/II_large"/>
</dbReference>
<evidence type="ECO:0000256" key="6">
    <source>
        <dbReference type="ARBA" id="ARBA00022679"/>
    </source>
</evidence>
<dbReference type="Proteomes" id="UP000184536">
    <property type="component" value="Unassembled WGS sequence"/>
</dbReference>
<evidence type="ECO:0000256" key="9">
    <source>
        <dbReference type="ARBA" id="ARBA00023125"/>
    </source>
</evidence>
<dbReference type="SMART" id="SM00345">
    <property type="entry name" value="HTH_GNTR"/>
    <property type="match status" value="1"/>
</dbReference>
<keyword evidence="10" id="KW-0804">Transcription</keyword>
<dbReference type="SUPFAM" id="SSF53383">
    <property type="entry name" value="PLP-dependent transferases"/>
    <property type="match status" value="1"/>
</dbReference>
<dbReference type="STRING" id="1121919.SAMN02745975_02273"/>
<sequence>MGYYEEIKLSKKSEQHLYVQLYDAIKNHIIQGTIKADEKLPPIRQLAEILCVNNATVVKAYELLEQEGYVYKRVGSGTFVSLKPYPLSAAIESVRLPVDEDLSLMNRGQIQIQEHMVSFASATPTPDLFPVDDFQILLNEVLNRDKGNAFGYQESQGYFPLRESLVAYMRQYGIETKSENIQVISGAQQGIDVIAKAFINPGDVVILEKPTYTGAIATFKSRGAKIIDIPIREDGLDIEALEAVIEKYRPNLIYLMPNFQNPTGYSYSREKKQRVLSLAQQYSFHIVEDDYLSDLSFYHTENTTLKSMDQQDHVIYIKSFSKIFMPGLRLGFLVLPEKAYPRILAAKHASDISTSGLIQRAFDLYLRNGIWKKHIHYMENIYKERYEIMDQVIRKYILPLGITYHPPLGGLNFWLCLNEKFSTNQLYNMAVKKNILIVPGSLFSVDQKDSNCFRLSIAAVYPEQIEPGIQALSEVIKEYIESKDNKKRNTGVYTPLL</sequence>
<name>A0A1M6JZ47_9FIRM</name>
<keyword evidence="6" id="KW-0808">Transferase</keyword>
<dbReference type="InterPro" id="IPR000524">
    <property type="entry name" value="Tscrpt_reg_HTH_GntR"/>
</dbReference>
<dbReference type="InterPro" id="IPR015421">
    <property type="entry name" value="PyrdxlP-dep_Trfase_major"/>
</dbReference>
<comment type="subunit">
    <text evidence="4">Homodimer.</text>
</comment>
<comment type="cofactor">
    <cofactor evidence="1">
        <name>pyridoxal 5'-phosphate</name>
        <dbReference type="ChEBI" id="CHEBI:597326"/>
    </cofactor>
</comment>
<keyword evidence="13" id="KW-1185">Reference proteome</keyword>
<dbReference type="OrthoDB" id="9802328at2"/>
<feature type="domain" description="HTH gntR-type" evidence="11">
    <location>
        <begin position="15"/>
        <end position="83"/>
    </location>
</feature>
<dbReference type="CDD" id="cd07377">
    <property type="entry name" value="WHTH_GntR"/>
    <property type="match status" value="1"/>
</dbReference>
<comment type="similarity">
    <text evidence="3">Belongs to the class-I pyridoxal-phosphate-dependent aminotransferase family.</text>
</comment>
<dbReference type="GO" id="GO:0003700">
    <property type="term" value="F:DNA-binding transcription factor activity"/>
    <property type="evidence" value="ECO:0007669"/>
    <property type="project" value="InterPro"/>
</dbReference>
<dbReference type="Gene3D" id="3.90.1150.10">
    <property type="entry name" value="Aspartate Aminotransferase, domain 1"/>
    <property type="match status" value="1"/>
</dbReference>
<dbReference type="Pfam" id="PF00155">
    <property type="entry name" value="Aminotran_1_2"/>
    <property type="match status" value="1"/>
</dbReference>
<evidence type="ECO:0000256" key="5">
    <source>
        <dbReference type="ARBA" id="ARBA00022576"/>
    </source>
</evidence>
<dbReference type="GO" id="GO:0008483">
    <property type="term" value="F:transaminase activity"/>
    <property type="evidence" value="ECO:0007669"/>
    <property type="project" value="UniProtKB-KW"/>
</dbReference>
<evidence type="ECO:0000313" key="12">
    <source>
        <dbReference type="EMBL" id="SHJ51941.1"/>
    </source>
</evidence>
<dbReference type="CDD" id="cd00609">
    <property type="entry name" value="AAT_like"/>
    <property type="match status" value="1"/>
</dbReference>
<evidence type="ECO:0000256" key="2">
    <source>
        <dbReference type="ARBA" id="ARBA00005384"/>
    </source>
</evidence>
<dbReference type="PANTHER" id="PTHR46577">
    <property type="entry name" value="HTH-TYPE TRANSCRIPTIONAL REGULATORY PROTEIN GABR"/>
    <property type="match status" value="1"/>
</dbReference>
<dbReference type="FunFam" id="3.40.640.10:FF:000053">
    <property type="entry name" value="Aminotransferase, class I"/>
    <property type="match status" value="1"/>
</dbReference>
<evidence type="ECO:0000256" key="8">
    <source>
        <dbReference type="ARBA" id="ARBA00023015"/>
    </source>
</evidence>
<dbReference type="Gene3D" id="3.40.640.10">
    <property type="entry name" value="Type I PLP-dependent aspartate aminotransferase-like (Major domain)"/>
    <property type="match status" value="1"/>
</dbReference>
<evidence type="ECO:0000256" key="10">
    <source>
        <dbReference type="ARBA" id="ARBA00023163"/>
    </source>
</evidence>
<dbReference type="GO" id="GO:0003677">
    <property type="term" value="F:DNA binding"/>
    <property type="evidence" value="ECO:0007669"/>
    <property type="project" value="UniProtKB-KW"/>
</dbReference>
<keyword evidence="5" id="KW-0032">Aminotransferase</keyword>
<reference evidence="13" key="1">
    <citation type="submission" date="2016-11" db="EMBL/GenBank/DDBJ databases">
        <authorList>
            <person name="Varghese N."/>
            <person name="Submissions S."/>
        </authorList>
    </citation>
    <scope>NUCLEOTIDE SEQUENCE [LARGE SCALE GENOMIC DNA]</scope>
    <source>
        <strain evidence="13">DSM 17957</strain>
    </source>
</reference>
<dbReference type="InterPro" id="IPR036390">
    <property type="entry name" value="WH_DNA-bd_sf"/>
</dbReference>
<proteinExistence type="inferred from homology"/>
<evidence type="ECO:0000256" key="4">
    <source>
        <dbReference type="ARBA" id="ARBA00011738"/>
    </source>
</evidence>
<evidence type="ECO:0000256" key="1">
    <source>
        <dbReference type="ARBA" id="ARBA00001933"/>
    </source>
</evidence>
<keyword evidence="9" id="KW-0238">DNA-binding</keyword>
<organism evidence="12 13">
    <name type="scientific">Geosporobacter subterraneus DSM 17957</name>
    <dbReference type="NCBI Taxonomy" id="1121919"/>
    <lineage>
        <taxon>Bacteria</taxon>
        <taxon>Bacillati</taxon>
        <taxon>Bacillota</taxon>
        <taxon>Clostridia</taxon>
        <taxon>Peptostreptococcales</taxon>
        <taxon>Thermotaleaceae</taxon>
        <taxon>Geosporobacter</taxon>
    </lineage>
</organism>
<evidence type="ECO:0000256" key="3">
    <source>
        <dbReference type="ARBA" id="ARBA00007441"/>
    </source>
</evidence>
<evidence type="ECO:0000313" key="13">
    <source>
        <dbReference type="Proteomes" id="UP000184536"/>
    </source>
</evidence>
<keyword evidence="8" id="KW-0805">Transcription regulation</keyword>
<evidence type="ECO:0000256" key="7">
    <source>
        <dbReference type="ARBA" id="ARBA00022898"/>
    </source>
</evidence>
<dbReference type="RefSeq" id="WP_110941398.1">
    <property type="nucleotide sequence ID" value="NZ_FQZV01000028.1"/>
</dbReference>
<accession>A0A1M6JZ47</accession>
<dbReference type="SUPFAM" id="SSF46785">
    <property type="entry name" value="Winged helix' DNA-binding domain"/>
    <property type="match status" value="1"/>
</dbReference>
<dbReference type="InterPro" id="IPR015424">
    <property type="entry name" value="PyrdxlP-dep_Trfase"/>
</dbReference>
<dbReference type="PROSITE" id="PS50949">
    <property type="entry name" value="HTH_GNTR"/>
    <property type="match status" value="1"/>
</dbReference>
<keyword evidence="7" id="KW-0663">Pyridoxal phosphate</keyword>